<dbReference type="Gene3D" id="2.160.20.10">
    <property type="entry name" value="Single-stranded right-handed beta-helix, Pectin lyase-like"/>
    <property type="match status" value="1"/>
</dbReference>
<name>A0ABV4WN26_9CYAN</name>
<accession>A0ABV4WN26</accession>
<proteinExistence type="predicted"/>
<protein>
    <recommendedName>
        <fullName evidence="4">Filamentous hemagglutinin</fullName>
    </recommendedName>
</protein>
<evidence type="ECO:0000256" key="1">
    <source>
        <dbReference type="SAM" id="MobiDB-lite"/>
    </source>
</evidence>
<feature type="compositionally biased region" description="Polar residues" evidence="1">
    <location>
        <begin position="153"/>
        <end position="171"/>
    </location>
</feature>
<keyword evidence="3" id="KW-1185">Reference proteome</keyword>
<dbReference type="InterPro" id="IPR011050">
    <property type="entry name" value="Pectin_lyase_fold/virulence"/>
</dbReference>
<dbReference type="Proteomes" id="UP001576780">
    <property type="component" value="Unassembled WGS sequence"/>
</dbReference>
<gene>
    <name evidence="2" type="ORF">ACE1CA_18305</name>
</gene>
<feature type="region of interest" description="Disordered" evidence="1">
    <location>
        <begin position="147"/>
        <end position="186"/>
    </location>
</feature>
<evidence type="ECO:0008006" key="4">
    <source>
        <dbReference type="Google" id="ProtNLM"/>
    </source>
</evidence>
<reference evidence="2 3" key="1">
    <citation type="submission" date="2024-09" db="EMBL/GenBank/DDBJ databases">
        <title>Floridaenema gen nov. (Aerosakkonemataceae, Aerosakkonematales ord. nov., Cyanobacteria) from benthic tropical and subtropical fresh waters, with the description of four new species.</title>
        <authorList>
            <person name="Moretto J.A."/>
            <person name="Berthold D.E."/>
            <person name="Lefler F.W."/>
            <person name="Huang I.-S."/>
            <person name="Laughinghouse H. IV."/>
        </authorList>
    </citation>
    <scope>NUCLEOTIDE SEQUENCE [LARGE SCALE GENOMIC DNA]</scope>
    <source>
        <strain evidence="2 3">BLCC-F167</strain>
    </source>
</reference>
<organism evidence="2 3">
    <name type="scientific">Floridaenema evergladense BLCC-F167</name>
    <dbReference type="NCBI Taxonomy" id="3153639"/>
    <lineage>
        <taxon>Bacteria</taxon>
        <taxon>Bacillati</taxon>
        <taxon>Cyanobacteriota</taxon>
        <taxon>Cyanophyceae</taxon>
        <taxon>Oscillatoriophycideae</taxon>
        <taxon>Aerosakkonematales</taxon>
        <taxon>Aerosakkonemataceae</taxon>
        <taxon>Floridanema</taxon>
        <taxon>Floridanema evergladense</taxon>
    </lineage>
</organism>
<evidence type="ECO:0000313" key="2">
    <source>
        <dbReference type="EMBL" id="MFB2836489.1"/>
    </source>
</evidence>
<dbReference type="EMBL" id="JBHFNT010000155">
    <property type="protein sequence ID" value="MFB2836489.1"/>
    <property type="molecule type" value="Genomic_DNA"/>
</dbReference>
<sequence>MRNAGFSFGSGRAGDINLSAEQLRVLNGGQFSSPAFGIGNGGNIAINSNNAVEVIGSIPGIFQSSAIGAASLNQGNGGSLIINTSRLVVRDGGVISPSGLASGNAGSLTINATDSVEVTGRAVGGGLPSRIESAAIIESEPVRQLLGLPDAPSGNSGSVTINTPRLTSPTVPESAPPTKARAPQAT</sequence>
<dbReference type="SUPFAM" id="SSF51126">
    <property type="entry name" value="Pectin lyase-like"/>
    <property type="match status" value="1"/>
</dbReference>
<evidence type="ECO:0000313" key="3">
    <source>
        <dbReference type="Proteomes" id="UP001576780"/>
    </source>
</evidence>
<dbReference type="RefSeq" id="WP_413278872.1">
    <property type="nucleotide sequence ID" value="NZ_JBHFNT010000155.1"/>
</dbReference>
<dbReference type="InterPro" id="IPR012334">
    <property type="entry name" value="Pectin_lyas_fold"/>
</dbReference>
<comment type="caution">
    <text evidence="2">The sequence shown here is derived from an EMBL/GenBank/DDBJ whole genome shotgun (WGS) entry which is preliminary data.</text>
</comment>